<keyword evidence="8" id="KW-0472">Membrane</keyword>
<keyword evidence="2" id="KW-0813">Transport</keyword>
<keyword evidence="4" id="KW-0999">Mitochondrion inner membrane</keyword>
<keyword evidence="7" id="KW-0496">Mitochondrion</keyword>
<dbReference type="Pfam" id="PF00675">
    <property type="entry name" value="Peptidase_M16"/>
    <property type="match status" value="1"/>
</dbReference>
<evidence type="ECO:0000256" key="6">
    <source>
        <dbReference type="ARBA" id="ARBA00022982"/>
    </source>
</evidence>
<dbReference type="Pfam" id="PF05193">
    <property type="entry name" value="Peptidase_M16_C"/>
    <property type="match status" value="1"/>
</dbReference>
<evidence type="ECO:0000256" key="2">
    <source>
        <dbReference type="ARBA" id="ARBA00022448"/>
    </source>
</evidence>
<protein>
    <recommendedName>
        <fullName evidence="10">Cytochrome b-c1 complex subunit 2, mitochondrial</fullName>
    </recommendedName>
    <alternativeName>
        <fullName evidence="11">Core protein II</fullName>
    </alternativeName>
</protein>
<evidence type="ECO:0000256" key="10">
    <source>
        <dbReference type="ARBA" id="ARBA00040751"/>
    </source>
</evidence>
<evidence type="ECO:0000313" key="15">
    <source>
        <dbReference type="Proteomes" id="UP000054567"/>
    </source>
</evidence>
<comment type="subcellular location">
    <subcellularLocation>
        <location evidence="1">Mitochondrion inner membrane</location>
        <topology evidence="1">Peripheral membrane protein</topology>
        <orientation evidence="1">Matrix side</orientation>
    </subcellularLocation>
</comment>
<dbReference type="VEuPathDB" id="FungiDB:CPAG_03660"/>
<evidence type="ECO:0000259" key="12">
    <source>
        <dbReference type="Pfam" id="PF00675"/>
    </source>
</evidence>
<dbReference type="PANTHER" id="PTHR11851">
    <property type="entry name" value="METALLOPROTEASE"/>
    <property type="match status" value="1"/>
</dbReference>
<dbReference type="Proteomes" id="UP000054567">
    <property type="component" value="Unassembled WGS sequence"/>
</dbReference>
<evidence type="ECO:0000313" key="14">
    <source>
        <dbReference type="EMBL" id="KMM67325.1"/>
    </source>
</evidence>
<dbReference type="OrthoDB" id="6369905at2759"/>
<name>A0A0J6FDI2_COCPO</name>
<feature type="domain" description="Peptidase M16 C-terminal" evidence="13">
    <location>
        <begin position="199"/>
        <end position="377"/>
    </location>
</feature>
<dbReference type="InterPro" id="IPR011249">
    <property type="entry name" value="Metalloenz_LuxS/M16"/>
</dbReference>
<evidence type="ECO:0000256" key="9">
    <source>
        <dbReference type="ARBA" id="ARBA00038146"/>
    </source>
</evidence>
<reference evidence="14 15" key="1">
    <citation type="submission" date="2007-06" db="EMBL/GenBank/DDBJ databases">
        <title>The Genome Sequence of Coccidioides posadasii RMSCC_3488.</title>
        <authorList>
            <consortium name="Coccidioides Genome Resources Consortium"/>
            <consortium name="The Broad Institute Genome Sequencing Platform"/>
            <person name="Henn M.R."/>
            <person name="Sykes S."/>
            <person name="Young S."/>
            <person name="Jaffe D."/>
            <person name="Berlin A."/>
            <person name="Alvarez P."/>
            <person name="Butler J."/>
            <person name="Gnerre S."/>
            <person name="Grabherr M."/>
            <person name="Mauceli E."/>
            <person name="Brockman W."/>
            <person name="Kodira C."/>
            <person name="Alvarado L."/>
            <person name="Zeng Q."/>
            <person name="Crawford M."/>
            <person name="Antoine C."/>
            <person name="Devon K."/>
            <person name="Galgiani J."/>
            <person name="Orsborn K."/>
            <person name="Lewis M.L."/>
            <person name="Nusbaum C."/>
            <person name="Galagan J."/>
            <person name="Birren B."/>
        </authorList>
    </citation>
    <scope>NUCLEOTIDE SEQUENCE [LARGE SCALE GENOMIC DNA]</scope>
    <source>
        <strain evidence="14 15">RMSCC 3488</strain>
    </source>
</reference>
<accession>A0A0J6FDI2</accession>
<reference evidence="15" key="2">
    <citation type="journal article" date="2009" name="Genome Res.">
        <title>Comparative genomic analyses of the human fungal pathogens Coccidioides and their relatives.</title>
        <authorList>
            <person name="Sharpton T.J."/>
            <person name="Stajich J.E."/>
            <person name="Rounsley S.D."/>
            <person name="Gardner M.J."/>
            <person name="Wortman J.R."/>
            <person name="Jordar V.S."/>
            <person name="Maiti R."/>
            <person name="Kodira C.D."/>
            <person name="Neafsey D.E."/>
            <person name="Zeng Q."/>
            <person name="Hung C.-Y."/>
            <person name="McMahan C."/>
            <person name="Muszewska A."/>
            <person name="Grynberg M."/>
            <person name="Mandel M.A."/>
            <person name="Kellner E.M."/>
            <person name="Barker B.M."/>
            <person name="Galgiani J.N."/>
            <person name="Orbach M.J."/>
            <person name="Kirkland T.N."/>
            <person name="Cole G.T."/>
            <person name="Henn M.R."/>
            <person name="Birren B.W."/>
            <person name="Taylor J.W."/>
        </authorList>
    </citation>
    <scope>NUCLEOTIDE SEQUENCE [LARGE SCALE GENOMIC DNA]</scope>
    <source>
        <strain evidence="15">RMSCC 3488</strain>
    </source>
</reference>
<evidence type="ECO:0000256" key="1">
    <source>
        <dbReference type="ARBA" id="ARBA00004443"/>
    </source>
</evidence>
<evidence type="ECO:0000259" key="13">
    <source>
        <dbReference type="Pfam" id="PF05193"/>
    </source>
</evidence>
<keyword evidence="3" id="KW-0679">Respiratory chain</keyword>
<keyword evidence="6" id="KW-0249">Electron transport</keyword>
<feature type="domain" description="Peptidase M16 N-terminal" evidence="12">
    <location>
        <begin position="54"/>
        <end position="190"/>
    </location>
</feature>
<dbReference type="Gene3D" id="3.30.830.10">
    <property type="entry name" value="Metalloenzyme, LuxS/M16 peptidase-like"/>
    <property type="match status" value="2"/>
</dbReference>
<evidence type="ECO:0000256" key="11">
    <source>
        <dbReference type="ARBA" id="ARBA00041372"/>
    </source>
</evidence>
<dbReference type="GO" id="GO:0005743">
    <property type="term" value="C:mitochondrial inner membrane"/>
    <property type="evidence" value="ECO:0007669"/>
    <property type="project" value="UniProtKB-SubCell"/>
</dbReference>
<dbReference type="InterPro" id="IPR011765">
    <property type="entry name" value="Pept_M16_N"/>
</dbReference>
<comment type="similarity">
    <text evidence="9">Belongs to the peptidase M16 family. UQCRC2/QCR2 subfamily.</text>
</comment>
<dbReference type="AlphaFoldDB" id="A0A0J6FDI2"/>
<dbReference type="InterPro" id="IPR050361">
    <property type="entry name" value="MPP/UQCRC_Complex"/>
</dbReference>
<keyword evidence="5" id="KW-0809">Transit peptide</keyword>
<sequence length="458" mass="47806">MMLSRTSFGRQAVRAFRKQCLSTSQRGMASAAAPKGYDYETTEAAGVKLACRDFPAPTTTLTVVAKAGSRYQPLPGYSDALANFAFKSTTKRSALRITRESELLGGQFSAYHSRENVVLTTKFLSADLPYYAELLAEVLSNAKYSAYELSEVVVDHVKLSQQELVANPSLQALDAVHNVAFHRGLGNPLIPSPSAPLNVDADGVAAFSKNVYTKATTAVISNGANASEVSKWVGQFFSGVPASPASGAVASEASKYYGGEQRIASQAGNAMVIAFPGSSSFGTNGYKPEFNVLAALLGGQSTIKWSTGSSLLSKAVEGVSGVSVSAKQATYSDAGLFHITISGQAESVAQASKSVVETIKKVASGNIASEDIKKAIALAKFRALECGQNLTSGVELTGSALVHGSQPFQIAGVGQSIEKVTEQQVKEAAKSLLAGKASVASVGDLFRIPYASELGLTV</sequence>
<dbReference type="SUPFAM" id="SSF63411">
    <property type="entry name" value="LuxS/MPP-like metallohydrolase"/>
    <property type="match status" value="2"/>
</dbReference>
<organism evidence="14 15">
    <name type="scientific">Coccidioides posadasii RMSCC 3488</name>
    <dbReference type="NCBI Taxonomy" id="454284"/>
    <lineage>
        <taxon>Eukaryota</taxon>
        <taxon>Fungi</taxon>
        <taxon>Dikarya</taxon>
        <taxon>Ascomycota</taxon>
        <taxon>Pezizomycotina</taxon>
        <taxon>Eurotiomycetes</taxon>
        <taxon>Eurotiomycetidae</taxon>
        <taxon>Onygenales</taxon>
        <taxon>Onygenaceae</taxon>
        <taxon>Coccidioides</taxon>
    </lineage>
</organism>
<reference evidence="15" key="3">
    <citation type="journal article" date="2010" name="Genome Res.">
        <title>Population genomic sequencing of Coccidioides fungi reveals recent hybridization and transposon control.</title>
        <authorList>
            <person name="Neafsey D.E."/>
            <person name="Barker B.M."/>
            <person name="Sharpton T.J."/>
            <person name="Stajich J.E."/>
            <person name="Park D.J."/>
            <person name="Whiston E."/>
            <person name="Hung C.-Y."/>
            <person name="McMahan C."/>
            <person name="White J."/>
            <person name="Sykes S."/>
            <person name="Heiman D."/>
            <person name="Young S."/>
            <person name="Zeng Q."/>
            <person name="Abouelleil A."/>
            <person name="Aftuck L."/>
            <person name="Bessette D."/>
            <person name="Brown A."/>
            <person name="FitzGerald M."/>
            <person name="Lui A."/>
            <person name="Macdonald J.P."/>
            <person name="Priest M."/>
            <person name="Orbach M.J."/>
            <person name="Galgiani J.N."/>
            <person name="Kirkland T.N."/>
            <person name="Cole G.T."/>
            <person name="Birren B.W."/>
            <person name="Henn M.R."/>
            <person name="Taylor J.W."/>
            <person name="Rounsley S.D."/>
        </authorList>
    </citation>
    <scope>NUCLEOTIDE SEQUENCE [LARGE SCALE GENOMIC DNA]</scope>
    <source>
        <strain evidence="15">RMSCC 3488</strain>
    </source>
</reference>
<gene>
    <name evidence="14" type="ORF">CPAG_03660</name>
</gene>
<evidence type="ECO:0000256" key="7">
    <source>
        <dbReference type="ARBA" id="ARBA00023128"/>
    </source>
</evidence>
<dbReference type="InterPro" id="IPR007863">
    <property type="entry name" value="Peptidase_M16_C"/>
</dbReference>
<dbReference type="PANTHER" id="PTHR11851:SF209">
    <property type="entry name" value="CYTOCHROME B-C1 COMPLEX SUBUNIT 2, MITOCHONDRIAL"/>
    <property type="match status" value="1"/>
</dbReference>
<proteinExistence type="inferred from homology"/>
<evidence type="ECO:0000256" key="8">
    <source>
        <dbReference type="ARBA" id="ARBA00023136"/>
    </source>
</evidence>
<dbReference type="GO" id="GO:0046872">
    <property type="term" value="F:metal ion binding"/>
    <property type="evidence" value="ECO:0007669"/>
    <property type="project" value="InterPro"/>
</dbReference>
<dbReference type="EMBL" id="DS268110">
    <property type="protein sequence ID" value="KMM67325.1"/>
    <property type="molecule type" value="Genomic_DNA"/>
</dbReference>
<dbReference type="FunFam" id="3.30.830.10:FF:000039">
    <property type="entry name" value="Ubiquinol-cytochrome c reductase core subunit 2"/>
    <property type="match status" value="1"/>
</dbReference>
<evidence type="ECO:0000256" key="4">
    <source>
        <dbReference type="ARBA" id="ARBA00022792"/>
    </source>
</evidence>
<evidence type="ECO:0000256" key="5">
    <source>
        <dbReference type="ARBA" id="ARBA00022946"/>
    </source>
</evidence>
<dbReference type="FunFam" id="3.30.830.10:FF:000021">
    <property type="entry name" value="Cytochrome b-c1 complex subunit 2"/>
    <property type="match status" value="1"/>
</dbReference>
<evidence type="ECO:0000256" key="3">
    <source>
        <dbReference type="ARBA" id="ARBA00022660"/>
    </source>
</evidence>